<dbReference type="AlphaFoldDB" id="W5XJI7"/>
<dbReference type="InterPro" id="IPR043502">
    <property type="entry name" value="DNA/RNA_pol_sf"/>
</dbReference>
<reference evidence="1" key="1">
    <citation type="journal article" date="2014" name="BMC Genomics">
        <title>Accelerated evolution of the mitochondrial genome in an alloplasmic line of durum wheat.</title>
        <authorList>
            <person name="Noyszewski A."/>
            <person name="Ghavami F."/>
            <person name="Alnemer L.M."/>
            <person name="Soltani A."/>
            <person name="Gu Y.Q."/>
            <person name="Huo N."/>
            <person name="Meinhardt S."/>
            <person name="Kianian P.M.A."/>
            <person name="Kianian S.F."/>
        </authorList>
    </citation>
    <scope>NUCLEOTIDE SEQUENCE</scope>
</reference>
<geneLocation type="mitochondrion" evidence="1"/>
<dbReference type="EMBL" id="KJ078649">
    <property type="protein sequence ID" value="AHI16368.1"/>
    <property type="molecule type" value="Genomic_DNA"/>
</dbReference>
<accession>W5XJI7</accession>
<keyword evidence="1" id="KW-0496">Mitochondrion</keyword>
<protein>
    <submittedName>
        <fullName evidence="1">Orf349</fullName>
    </submittedName>
</protein>
<name>W5XJI7_TRITD</name>
<evidence type="ECO:0000313" key="1">
    <source>
        <dbReference type="EMBL" id="AHI16368.1"/>
    </source>
</evidence>
<proteinExistence type="predicted"/>
<dbReference type="SUPFAM" id="SSF56672">
    <property type="entry name" value="DNA/RNA polymerases"/>
    <property type="match status" value="1"/>
</dbReference>
<sequence length="349" mass="39836">MILSLYLDSSSLFQSYSYPYCGFLRVTNKSMQVLFYCSETYDDSIENEKSLQNARIIKEFWNDYYAKLLDIDKTKKTSNVDMYQDDVRKLLINEKKNQNGVFSDTELIDLQNQIANCTMKFDEDNLFKVTPNIVKFLINKDQPNAKQYLKGCLPSSLPMLKMFGIYTLEAIMIHVLGLVFNTLQESSAVKAARFIDQLNSTVREQARFLQYKAPGSGKVEAVLTSKVESVKDVVQPKGASKKEKKKKIQCHYDIGKYLLQFMIERNVLHISTDRGVTKEDPVLVLKKGQGYIENSCYVMCNLNINLLPIKLNLPMLCKPLDWQPAERGSDPDTLSDLIGGYLCKPTGDI</sequence>
<organism evidence="1">
    <name type="scientific">Triticum turgidum subsp. durum</name>
    <name type="common">Durum wheat</name>
    <name type="synonym">Triticum durum</name>
    <dbReference type="NCBI Taxonomy" id="4567"/>
    <lineage>
        <taxon>Eukaryota</taxon>
        <taxon>Viridiplantae</taxon>
        <taxon>Streptophyta</taxon>
        <taxon>Embryophyta</taxon>
        <taxon>Tracheophyta</taxon>
        <taxon>Spermatophyta</taxon>
        <taxon>Magnoliopsida</taxon>
        <taxon>Liliopsida</taxon>
        <taxon>Poales</taxon>
        <taxon>Poaceae</taxon>
        <taxon>BOP clade</taxon>
        <taxon>Pooideae</taxon>
        <taxon>Triticodae</taxon>
        <taxon>Triticeae</taxon>
        <taxon>Triticinae</taxon>
        <taxon>Triticum</taxon>
    </lineage>
</organism>